<dbReference type="InterPro" id="IPR009009">
    <property type="entry name" value="RlpA-like_DPBB"/>
</dbReference>
<dbReference type="CDD" id="cd22191">
    <property type="entry name" value="DPBB_RlpA_EXP_N-like"/>
    <property type="match status" value="1"/>
</dbReference>
<reference evidence="4" key="1">
    <citation type="journal article" date="2014" name="Genome Announc.">
        <title>De novo whole-genome sequence and genome annotation of Lichtheimia ramosa.</title>
        <authorList>
            <person name="Linde J."/>
            <person name="Schwartze V."/>
            <person name="Binder U."/>
            <person name="Lass-Florl C."/>
            <person name="Voigt K."/>
            <person name="Horn F."/>
        </authorList>
    </citation>
    <scope>NUCLEOTIDE SEQUENCE</scope>
    <source>
        <strain evidence="4">JMRC FSU:6197</strain>
    </source>
</reference>
<proteinExistence type="predicted"/>
<dbReference type="PANTHER" id="PTHR31836">
    <property type="match status" value="1"/>
</dbReference>
<dbReference type="InterPro" id="IPR036908">
    <property type="entry name" value="RlpA-like_sf"/>
</dbReference>
<dbReference type="AlphaFoldDB" id="A0A077WB33"/>
<dbReference type="Gene3D" id="2.40.40.10">
    <property type="entry name" value="RlpA-like domain"/>
    <property type="match status" value="1"/>
</dbReference>
<dbReference type="EMBL" id="LK023314">
    <property type="protein sequence ID" value="CDS03824.1"/>
    <property type="molecule type" value="Genomic_DNA"/>
</dbReference>
<organism evidence="4">
    <name type="scientific">Lichtheimia ramosa</name>
    <dbReference type="NCBI Taxonomy" id="688394"/>
    <lineage>
        <taxon>Eukaryota</taxon>
        <taxon>Fungi</taxon>
        <taxon>Fungi incertae sedis</taxon>
        <taxon>Mucoromycota</taxon>
        <taxon>Mucoromycotina</taxon>
        <taxon>Mucoromycetes</taxon>
        <taxon>Mucorales</taxon>
        <taxon>Lichtheimiaceae</taxon>
        <taxon>Lichtheimia</taxon>
    </lineage>
</organism>
<dbReference type="InterPro" id="IPR051477">
    <property type="entry name" value="Expansin_CellWall"/>
</dbReference>
<evidence type="ECO:0000256" key="2">
    <source>
        <dbReference type="SAM" id="SignalP"/>
    </source>
</evidence>
<evidence type="ECO:0000259" key="3">
    <source>
        <dbReference type="Pfam" id="PF03330"/>
    </source>
</evidence>
<evidence type="ECO:0000256" key="1">
    <source>
        <dbReference type="ARBA" id="ARBA00022729"/>
    </source>
</evidence>
<gene>
    <name evidence="4" type="ORF">LRAMOSA06779</name>
</gene>
<evidence type="ECO:0000313" key="4">
    <source>
        <dbReference type="EMBL" id="CDS03824.1"/>
    </source>
</evidence>
<dbReference type="OrthoDB" id="623670at2759"/>
<name>A0A077WB33_9FUNG</name>
<dbReference type="SUPFAM" id="SSF50685">
    <property type="entry name" value="Barwin-like endoglucanases"/>
    <property type="match status" value="1"/>
</dbReference>
<feature type="chain" id="PRO_5001726119" description="RlpA-like protein double-psi beta-barrel domain-containing protein" evidence="2">
    <location>
        <begin position="27"/>
        <end position="174"/>
    </location>
</feature>
<keyword evidence="1 2" id="KW-0732">Signal</keyword>
<dbReference type="PANTHER" id="PTHR31836:SF22">
    <property type="entry name" value="RLPA-LIKE PROTEIN DOUBLE-PSI BETA-BARREL DOMAIN-CONTAINING PROTEIN"/>
    <property type="match status" value="1"/>
</dbReference>
<feature type="signal peptide" evidence="2">
    <location>
        <begin position="1"/>
        <end position="26"/>
    </location>
</feature>
<accession>A0A077WB33</accession>
<protein>
    <recommendedName>
        <fullName evidence="3">RlpA-like protein double-psi beta-barrel domain-containing protein</fullName>
    </recommendedName>
</protein>
<dbReference type="Pfam" id="PF03330">
    <property type="entry name" value="DPBB_1"/>
    <property type="match status" value="1"/>
</dbReference>
<feature type="domain" description="RlpA-like protein double-psi beta-barrel" evidence="3">
    <location>
        <begin position="106"/>
        <end position="155"/>
    </location>
</feature>
<sequence>MKKLFSIGLLFALVAICITTFSTVYALEDHEIERRGTVKIGNFGNSTFSSTNKRDEITWYTGQDLKNAACYGRDGLDPFHAKNTDMIGAMAMKDLEQCYKCVQITNKKNKHLSVIVRIVDKCAACEMETHIDLTAAAFKHIAPKGDLNLGVVDITWKPLKKCPKSKLFPLDPIL</sequence>